<evidence type="ECO:0000313" key="3">
    <source>
        <dbReference type="Proteomes" id="UP001519460"/>
    </source>
</evidence>
<name>A0ABD0LJC5_9CAEN</name>
<keyword evidence="3" id="KW-1185">Reference proteome</keyword>
<sequence length="104" mass="11429">MAEHYSSQTHISGPPLKSSRSVKNKGFARGLAAKILQFVKMPPTPTQPLVRIGESSQALVRIGESSQALVRIGDNVGRPLKFLRAYENVTKPQITCLQSKLEEN</sequence>
<feature type="compositionally biased region" description="Polar residues" evidence="1">
    <location>
        <begin position="1"/>
        <end position="11"/>
    </location>
</feature>
<protein>
    <submittedName>
        <fullName evidence="2">Uncharacterized protein</fullName>
    </submittedName>
</protein>
<organism evidence="2 3">
    <name type="scientific">Batillaria attramentaria</name>
    <dbReference type="NCBI Taxonomy" id="370345"/>
    <lineage>
        <taxon>Eukaryota</taxon>
        <taxon>Metazoa</taxon>
        <taxon>Spiralia</taxon>
        <taxon>Lophotrochozoa</taxon>
        <taxon>Mollusca</taxon>
        <taxon>Gastropoda</taxon>
        <taxon>Caenogastropoda</taxon>
        <taxon>Sorbeoconcha</taxon>
        <taxon>Cerithioidea</taxon>
        <taxon>Batillariidae</taxon>
        <taxon>Batillaria</taxon>
    </lineage>
</organism>
<reference evidence="2 3" key="1">
    <citation type="journal article" date="2023" name="Sci. Data">
        <title>Genome assembly of the Korean intertidal mud-creeper Batillaria attramentaria.</title>
        <authorList>
            <person name="Patra A.K."/>
            <person name="Ho P.T."/>
            <person name="Jun S."/>
            <person name="Lee S.J."/>
            <person name="Kim Y."/>
            <person name="Won Y.J."/>
        </authorList>
    </citation>
    <scope>NUCLEOTIDE SEQUENCE [LARGE SCALE GENOMIC DNA]</scope>
    <source>
        <strain evidence="2">Wonlab-2016</strain>
    </source>
</reference>
<proteinExistence type="predicted"/>
<dbReference type="EMBL" id="JACVVK020000045">
    <property type="protein sequence ID" value="KAK7499258.1"/>
    <property type="molecule type" value="Genomic_DNA"/>
</dbReference>
<accession>A0ABD0LJC5</accession>
<dbReference type="Proteomes" id="UP001519460">
    <property type="component" value="Unassembled WGS sequence"/>
</dbReference>
<evidence type="ECO:0000256" key="1">
    <source>
        <dbReference type="SAM" id="MobiDB-lite"/>
    </source>
</evidence>
<evidence type="ECO:0000313" key="2">
    <source>
        <dbReference type="EMBL" id="KAK7499258.1"/>
    </source>
</evidence>
<comment type="caution">
    <text evidence="2">The sequence shown here is derived from an EMBL/GenBank/DDBJ whole genome shotgun (WGS) entry which is preliminary data.</text>
</comment>
<dbReference type="AlphaFoldDB" id="A0ABD0LJC5"/>
<gene>
    <name evidence="2" type="ORF">BaRGS_00009518</name>
</gene>
<feature type="region of interest" description="Disordered" evidence="1">
    <location>
        <begin position="1"/>
        <end position="23"/>
    </location>
</feature>